<name>A0A2J7TGD4_METSI</name>
<reference evidence="1 2" key="1">
    <citation type="submission" date="2017-10" db="EMBL/GenBank/DDBJ databases">
        <title>Genome announcement of Methylocella silvestris TVC from permafrost.</title>
        <authorList>
            <person name="Wang J."/>
            <person name="Geng K."/>
            <person name="Ul-Haque F."/>
            <person name="Crombie A.T."/>
            <person name="Street L.E."/>
            <person name="Wookey P.A."/>
            <person name="Murrell J.C."/>
            <person name="Pratscher J."/>
        </authorList>
    </citation>
    <scope>NUCLEOTIDE SEQUENCE [LARGE SCALE GENOMIC DNA]</scope>
    <source>
        <strain evidence="1 2">TVC</strain>
    </source>
</reference>
<evidence type="ECO:0000313" key="2">
    <source>
        <dbReference type="Proteomes" id="UP000236286"/>
    </source>
</evidence>
<comment type="caution">
    <text evidence="1">The sequence shown here is derived from an EMBL/GenBank/DDBJ whole genome shotgun (WGS) entry which is preliminary data.</text>
</comment>
<accession>A0A2J7TGD4</accession>
<evidence type="ECO:0008006" key="3">
    <source>
        <dbReference type="Google" id="ProtNLM"/>
    </source>
</evidence>
<dbReference type="RefSeq" id="WP_102843989.1">
    <property type="nucleotide sequence ID" value="NZ_PDZR01000012.1"/>
</dbReference>
<dbReference type="InterPro" id="IPR009579">
    <property type="entry name" value="DUF1192"/>
</dbReference>
<dbReference type="Proteomes" id="UP000236286">
    <property type="component" value="Unassembled WGS sequence"/>
</dbReference>
<dbReference type="OrthoDB" id="7872350at2"/>
<proteinExistence type="predicted"/>
<evidence type="ECO:0000313" key="1">
    <source>
        <dbReference type="EMBL" id="PNG25834.1"/>
    </source>
</evidence>
<dbReference type="Pfam" id="PF06698">
    <property type="entry name" value="DUF1192"/>
    <property type="match status" value="1"/>
</dbReference>
<organism evidence="1 2">
    <name type="scientific">Methylocella silvestris</name>
    <dbReference type="NCBI Taxonomy" id="199596"/>
    <lineage>
        <taxon>Bacteria</taxon>
        <taxon>Pseudomonadati</taxon>
        <taxon>Pseudomonadota</taxon>
        <taxon>Alphaproteobacteria</taxon>
        <taxon>Hyphomicrobiales</taxon>
        <taxon>Beijerinckiaceae</taxon>
        <taxon>Methylocella</taxon>
    </lineage>
</organism>
<protein>
    <recommendedName>
        <fullName evidence="3">DUF1192 domain-containing protein</fullName>
    </recommendedName>
</protein>
<dbReference type="AlphaFoldDB" id="A0A2J7TGD4"/>
<dbReference type="EMBL" id="PDZR01000012">
    <property type="protein sequence ID" value="PNG25834.1"/>
    <property type="molecule type" value="Genomic_DNA"/>
</dbReference>
<gene>
    <name evidence="1" type="ORF">CR492_11965</name>
</gene>
<sequence>MSADEGDFLGAPARKAPEHEIGQSLDDLSISQIEERIALLFAEIDRLEVARKAKQASLGAAAAFFKT</sequence>